<evidence type="ECO:0000256" key="1">
    <source>
        <dbReference type="ARBA" id="ARBA00004459"/>
    </source>
</evidence>
<keyword evidence="8" id="KW-0472">Membrane</keyword>
<proteinExistence type="inferred from homology"/>
<comment type="similarity">
    <text evidence="2">Belongs to the LolB family.</text>
</comment>
<keyword evidence="14" id="KW-1185">Reference proteome</keyword>
<keyword evidence="10" id="KW-0143">Chaperone</keyword>
<keyword evidence="11" id="KW-0998">Cell outer membrane</keyword>
<evidence type="ECO:0000256" key="5">
    <source>
        <dbReference type="ARBA" id="ARBA00022448"/>
    </source>
</evidence>
<evidence type="ECO:0000313" key="13">
    <source>
        <dbReference type="EMBL" id="TCT00712.1"/>
    </source>
</evidence>
<dbReference type="GO" id="GO:0009279">
    <property type="term" value="C:cell outer membrane"/>
    <property type="evidence" value="ECO:0007669"/>
    <property type="project" value="UniProtKB-SubCell"/>
</dbReference>
<dbReference type="NCBIfam" id="TIGR00548">
    <property type="entry name" value="lolB"/>
    <property type="match status" value="1"/>
</dbReference>
<evidence type="ECO:0000256" key="3">
    <source>
        <dbReference type="ARBA" id="ARBA00011245"/>
    </source>
</evidence>
<keyword evidence="6" id="KW-0732">Signal</keyword>
<name>A0A4R3LK93_9GAMM</name>
<keyword evidence="12 13" id="KW-0449">Lipoprotein</keyword>
<protein>
    <recommendedName>
        <fullName evidence="4">Outer-membrane lipoprotein LolB</fullName>
    </recommendedName>
</protein>
<evidence type="ECO:0000256" key="9">
    <source>
        <dbReference type="ARBA" id="ARBA00023139"/>
    </source>
</evidence>
<dbReference type="InterPro" id="IPR029046">
    <property type="entry name" value="LolA/LolB/LppX"/>
</dbReference>
<dbReference type="SUPFAM" id="SSF89392">
    <property type="entry name" value="Prokaryotic lipoproteins and lipoprotein localization factors"/>
    <property type="match status" value="1"/>
</dbReference>
<evidence type="ECO:0000256" key="2">
    <source>
        <dbReference type="ARBA" id="ARBA00009696"/>
    </source>
</evidence>
<gene>
    <name evidence="13" type="ORF">EDC25_10277</name>
</gene>
<dbReference type="Gene3D" id="2.50.20.10">
    <property type="entry name" value="Lipoprotein localisation LolA/LolB/LppX"/>
    <property type="match status" value="1"/>
</dbReference>
<dbReference type="EMBL" id="SMAF01000002">
    <property type="protein sequence ID" value="TCT00712.1"/>
    <property type="molecule type" value="Genomic_DNA"/>
</dbReference>
<dbReference type="InterPro" id="IPR004565">
    <property type="entry name" value="OM_lipoprot_LolB"/>
</dbReference>
<keyword evidence="5" id="KW-0813">Transport</keyword>
<evidence type="ECO:0000256" key="8">
    <source>
        <dbReference type="ARBA" id="ARBA00023136"/>
    </source>
</evidence>
<evidence type="ECO:0000256" key="7">
    <source>
        <dbReference type="ARBA" id="ARBA00022927"/>
    </source>
</evidence>
<dbReference type="Pfam" id="PF03550">
    <property type="entry name" value="LolB"/>
    <property type="match status" value="1"/>
</dbReference>
<dbReference type="AlphaFoldDB" id="A0A4R3LK93"/>
<comment type="subcellular location">
    <subcellularLocation>
        <location evidence="1">Cell outer membrane</location>
        <topology evidence="1">Lipid-anchor</topology>
    </subcellularLocation>
</comment>
<dbReference type="Proteomes" id="UP000294599">
    <property type="component" value="Unassembled WGS sequence"/>
</dbReference>
<evidence type="ECO:0000256" key="11">
    <source>
        <dbReference type="ARBA" id="ARBA00023237"/>
    </source>
</evidence>
<dbReference type="GO" id="GO:0015031">
    <property type="term" value="P:protein transport"/>
    <property type="evidence" value="ECO:0007669"/>
    <property type="project" value="UniProtKB-KW"/>
</dbReference>
<keyword evidence="7" id="KW-0653">Protein transport</keyword>
<dbReference type="CDD" id="cd16326">
    <property type="entry name" value="LolB"/>
    <property type="match status" value="1"/>
</dbReference>
<reference evidence="13 14" key="1">
    <citation type="submission" date="2019-03" db="EMBL/GenBank/DDBJ databases">
        <title>Genomic Encyclopedia of Type Strains, Phase IV (KMG-IV): sequencing the most valuable type-strain genomes for metagenomic binning, comparative biology and taxonomic classification.</title>
        <authorList>
            <person name="Goeker M."/>
        </authorList>
    </citation>
    <scope>NUCLEOTIDE SEQUENCE [LARGE SCALE GENOMIC DNA]</scope>
    <source>
        <strain evidence="13 14">DSM 21944</strain>
    </source>
</reference>
<comment type="caution">
    <text evidence="13">The sequence shown here is derived from an EMBL/GenBank/DDBJ whole genome shotgun (WGS) entry which is preliminary data.</text>
</comment>
<comment type="subunit">
    <text evidence="3">Monomer.</text>
</comment>
<evidence type="ECO:0000256" key="6">
    <source>
        <dbReference type="ARBA" id="ARBA00022729"/>
    </source>
</evidence>
<accession>A0A4R3LK93</accession>
<keyword evidence="9" id="KW-0564">Palmitate</keyword>
<evidence type="ECO:0000256" key="4">
    <source>
        <dbReference type="ARBA" id="ARBA00016202"/>
    </source>
</evidence>
<evidence type="ECO:0000256" key="10">
    <source>
        <dbReference type="ARBA" id="ARBA00023186"/>
    </source>
</evidence>
<sequence>MWQSPDGVDPSSINAFRIAGRLAVSDGRDGGSASFVWVQRGGRFEFELRQPVSQKTWRLSGDNRGARLEGGEGGTRHAGSAEALLSDVLGWHVPVAALRDWVRGLPHDGTPMESAERDGDGRLHRFSQDGWQVAYTAWREDGALPVRIRARQANYSVRLNIQDWAVARE</sequence>
<evidence type="ECO:0000313" key="14">
    <source>
        <dbReference type="Proteomes" id="UP000294599"/>
    </source>
</evidence>
<organism evidence="13 14">
    <name type="scientific">Pseudofulvimonas gallinarii</name>
    <dbReference type="NCBI Taxonomy" id="634155"/>
    <lineage>
        <taxon>Bacteria</taxon>
        <taxon>Pseudomonadati</taxon>
        <taxon>Pseudomonadota</taxon>
        <taxon>Gammaproteobacteria</taxon>
        <taxon>Lysobacterales</taxon>
        <taxon>Rhodanobacteraceae</taxon>
        <taxon>Pseudofulvimonas</taxon>
    </lineage>
</organism>
<evidence type="ECO:0000256" key="12">
    <source>
        <dbReference type="ARBA" id="ARBA00023288"/>
    </source>
</evidence>